<dbReference type="EMBL" id="VFON01000001">
    <property type="protein sequence ID" value="TQL42577.1"/>
    <property type="molecule type" value="Genomic_DNA"/>
</dbReference>
<keyword evidence="1" id="KW-0732">Signal</keyword>
<dbReference type="Gene3D" id="2.70.70.10">
    <property type="entry name" value="Glucose Permease (Domain IIA)"/>
    <property type="match status" value="1"/>
</dbReference>
<reference evidence="4 5" key="1">
    <citation type="submission" date="2019-06" db="EMBL/GenBank/DDBJ databases">
        <title>Sequencing the genomes of 1000 actinobacteria strains.</title>
        <authorList>
            <person name="Klenk H.-P."/>
        </authorList>
    </citation>
    <scope>NUCLEOTIDE SEQUENCE [LARGE SCALE GENOMIC DNA]</scope>
    <source>
        <strain evidence="4 5">DSM 8803</strain>
    </source>
</reference>
<dbReference type="RefSeq" id="WP_141886017.1">
    <property type="nucleotide sequence ID" value="NZ_BAAAUY010000022.1"/>
</dbReference>
<evidence type="ECO:0000313" key="5">
    <source>
        <dbReference type="Proteomes" id="UP000319094"/>
    </source>
</evidence>
<feature type="region of interest" description="Disordered" evidence="2">
    <location>
        <begin position="135"/>
        <end position="170"/>
    </location>
</feature>
<dbReference type="OrthoDB" id="4990506at2"/>
<accession>A0A542Y3C9</accession>
<evidence type="ECO:0000256" key="2">
    <source>
        <dbReference type="SAM" id="MobiDB-lite"/>
    </source>
</evidence>
<dbReference type="InterPro" id="IPR011055">
    <property type="entry name" value="Dup_hybrid_motif"/>
</dbReference>
<comment type="caution">
    <text evidence="4">The sequence shown here is derived from an EMBL/GenBank/DDBJ whole genome shotgun (WGS) entry which is preliminary data.</text>
</comment>
<dbReference type="GO" id="GO:0004222">
    <property type="term" value="F:metalloendopeptidase activity"/>
    <property type="evidence" value="ECO:0007669"/>
    <property type="project" value="TreeGrafter"/>
</dbReference>
<dbReference type="PANTHER" id="PTHR21666:SF289">
    <property type="entry name" value="L-ALA--D-GLU ENDOPEPTIDASE"/>
    <property type="match status" value="1"/>
</dbReference>
<dbReference type="Pfam" id="PF01551">
    <property type="entry name" value="Peptidase_M23"/>
    <property type="match status" value="1"/>
</dbReference>
<evidence type="ECO:0000259" key="3">
    <source>
        <dbReference type="Pfam" id="PF01551"/>
    </source>
</evidence>
<dbReference type="Proteomes" id="UP000319094">
    <property type="component" value="Unassembled WGS sequence"/>
</dbReference>
<dbReference type="AlphaFoldDB" id="A0A542Y3C9"/>
<dbReference type="PANTHER" id="PTHR21666">
    <property type="entry name" value="PEPTIDASE-RELATED"/>
    <property type="match status" value="1"/>
</dbReference>
<organism evidence="4 5">
    <name type="scientific">Leucobacter komagatae</name>
    <dbReference type="NCBI Taxonomy" id="55969"/>
    <lineage>
        <taxon>Bacteria</taxon>
        <taxon>Bacillati</taxon>
        <taxon>Actinomycetota</taxon>
        <taxon>Actinomycetes</taxon>
        <taxon>Micrococcales</taxon>
        <taxon>Microbacteriaceae</taxon>
        <taxon>Leucobacter</taxon>
    </lineage>
</organism>
<evidence type="ECO:0000256" key="1">
    <source>
        <dbReference type="ARBA" id="ARBA00022729"/>
    </source>
</evidence>
<dbReference type="CDD" id="cd12797">
    <property type="entry name" value="M23_peptidase"/>
    <property type="match status" value="1"/>
</dbReference>
<evidence type="ECO:0000313" key="4">
    <source>
        <dbReference type="EMBL" id="TQL42577.1"/>
    </source>
</evidence>
<keyword evidence="5" id="KW-1185">Reference proteome</keyword>
<name>A0A542Y3C9_9MICO</name>
<dbReference type="InterPro" id="IPR050570">
    <property type="entry name" value="Cell_wall_metabolism_enzyme"/>
</dbReference>
<proteinExistence type="predicted"/>
<gene>
    <name evidence="4" type="ORF">FB468_0579</name>
</gene>
<dbReference type="InterPro" id="IPR016047">
    <property type="entry name" value="M23ase_b-sheet_dom"/>
</dbReference>
<feature type="domain" description="M23ase beta-sheet core" evidence="3">
    <location>
        <begin position="36"/>
        <end position="130"/>
    </location>
</feature>
<sequence>MAIKLLHPVPGAPVTARFGWRPAFTENGVWVPAMLHNGTDLAAKAGTPIRAMHSGRVTFAGWDYAGGGNAIKIGSAQYSTMFLHMQSPTKLRPGDHVSAGQIVGYVGSTGMSTGAHLHAMLQIGGQWVDPLPYITATPAPAPKPKPKPKPTPQEDEEMEPQFIAGKKEGTNGKVYQLTAAGKRRLVPSPEWTARRAVESASGNKIPVGLVPDAELAKIPQA</sequence>
<protein>
    <submittedName>
        <fullName evidence="4">Peptidase M23-like protein</fullName>
    </submittedName>
</protein>
<dbReference type="SUPFAM" id="SSF51261">
    <property type="entry name" value="Duplicated hybrid motif"/>
    <property type="match status" value="1"/>
</dbReference>